<keyword evidence="5" id="KW-1185">Reference proteome</keyword>
<gene>
    <name evidence="4" type="ORF">CVV68_17110</name>
</gene>
<evidence type="ECO:0000256" key="3">
    <source>
        <dbReference type="SAM" id="MobiDB-lite"/>
    </source>
</evidence>
<keyword evidence="1 2" id="KW-0238">DNA-binding</keyword>
<evidence type="ECO:0000313" key="5">
    <source>
        <dbReference type="Proteomes" id="UP000247832"/>
    </source>
</evidence>
<dbReference type="OrthoDB" id="4427276at2"/>
<protein>
    <recommendedName>
        <fullName evidence="6">Single-stranded DNA-binding protein</fullName>
    </recommendedName>
</protein>
<feature type="region of interest" description="Disordered" evidence="3">
    <location>
        <begin position="145"/>
        <end position="248"/>
    </location>
</feature>
<evidence type="ECO:0000313" key="4">
    <source>
        <dbReference type="EMBL" id="PYI65761.1"/>
    </source>
</evidence>
<feature type="compositionally biased region" description="Acidic residues" evidence="3">
    <location>
        <begin position="189"/>
        <end position="203"/>
    </location>
</feature>
<feature type="compositionally biased region" description="Basic and acidic residues" evidence="3">
    <location>
        <begin position="218"/>
        <end position="248"/>
    </location>
</feature>
<dbReference type="PROSITE" id="PS50935">
    <property type="entry name" value="SSB"/>
    <property type="match status" value="1"/>
</dbReference>
<evidence type="ECO:0008006" key="6">
    <source>
        <dbReference type="Google" id="ProtNLM"/>
    </source>
</evidence>
<dbReference type="InterPro" id="IPR012340">
    <property type="entry name" value="NA-bd_OB-fold"/>
</dbReference>
<dbReference type="GO" id="GO:0003697">
    <property type="term" value="F:single-stranded DNA binding"/>
    <property type="evidence" value="ECO:0007669"/>
    <property type="project" value="InterPro"/>
</dbReference>
<dbReference type="AlphaFoldDB" id="A0A2V5L2Z4"/>
<reference evidence="4 5" key="1">
    <citation type="submission" date="2018-05" db="EMBL/GenBank/DDBJ databases">
        <title>Genetic diversity of glacier-inhabiting Cryobacterium bacteria in China and description of Cryobacterium mengkeensis sp. nov. and Arthrobacter glacialis sp. nov.</title>
        <authorList>
            <person name="Liu Q."/>
            <person name="Xin Y.-H."/>
        </authorList>
    </citation>
    <scope>NUCLEOTIDE SEQUENCE [LARGE SCALE GENOMIC DNA]</scope>
    <source>
        <strain evidence="4 5">LI2</strain>
    </source>
</reference>
<comment type="caution">
    <text evidence="4">The sequence shown here is derived from an EMBL/GenBank/DDBJ whole genome shotgun (WGS) entry which is preliminary data.</text>
</comment>
<dbReference type="Gene3D" id="2.40.50.140">
    <property type="entry name" value="Nucleic acid-binding proteins"/>
    <property type="match status" value="1"/>
</dbReference>
<dbReference type="InterPro" id="IPR000424">
    <property type="entry name" value="Primosome_PriB/ssb"/>
</dbReference>
<proteinExistence type="predicted"/>
<dbReference type="CDD" id="cd04496">
    <property type="entry name" value="SSB_OBF"/>
    <property type="match status" value="1"/>
</dbReference>
<evidence type="ECO:0000256" key="1">
    <source>
        <dbReference type="ARBA" id="ARBA00023125"/>
    </source>
</evidence>
<sequence>MGKAPCRTPLRGSWLGPSEQLPSTALLKGKLMSNYLTIRGFASSPVELDTKESGLVIGKFRMGSNDRVLDPATNEWGDGPTNWYRINTFRTLASNVAASIKKGDRIIVTGKLRINTFTKLDGTQGLSAEIDADSVGNDLKFGTCTYHRNTSQRPGTAPPQGRQSQYDAGTPAPAQLTNTEVGPAASAPDLDEEGGDVGEEDDEAAARKSDDDGTPATDSRDDGDGDRAEDGETVNKETGELLKDGVPF</sequence>
<name>A0A2V5L2Z4_9MICC</name>
<dbReference type="SUPFAM" id="SSF50249">
    <property type="entry name" value="Nucleic acid-binding proteins"/>
    <property type="match status" value="1"/>
</dbReference>
<dbReference type="Proteomes" id="UP000247832">
    <property type="component" value="Unassembled WGS sequence"/>
</dbReference>
<organism evidence="4 5">
    <name type="scientific">Arthrobacter livingstonensis</name>
    <dbReference type="NCBI Taxonomy" id="670078"/>
    <lineage>
        <taxon>Bacteria</taxon>
        <taxon>Bacillati</taxon>
        <taxon>Actinomycetota</taxon>
        <taxon>Actinomycetes</taxon>
        <taxon>Micrococcales</taxon>
        <taxon>Micrococcaceae</taxon>
        <taxon>Arthrobacter</taxon>
    </lineage>
</organism>
<dbReference type="EMBL" id="QJVD01000021">
    <property type="protein sequence ID" value="PYI65761.1"/>
    <property type="molecule type" value="Genomic_DNA"/>
</dbReference>
<evidence type="ECO:0000256" key="2">
    <source>
        <dbReference type="PROSITE-ProRule" id="PRU00252"/>
    </source>
</evidence>
<dbReference type="Pfam" id="PF00436">
    <property type="entry name" value="SSB"/>
    <property type="match status" value="1"/>
</dbReference>
<accession>A0A2V5L2Z4</accession>